<dbReference type="InterPro" id="IPR036388">
    <property type="entry name" value="WH-like_DNA-bd_sf"/>
</dbReference>
<dbReference type="AlphaFoldDB" id="A0A6G7B7W3"/>
<dbReference type="RefSeq" id="WP_006728992.1">
    <property type="nucleotide sequence ID" value="NZ_CP045664.1"/>
</dbReference>
<dbReference type="Gene3D" id="1.10.10.10">
    <property type="entry name" value="Winged helix-like DNA-binding domain superfamily/Winged helix DNA-binding domain"/>
    <property type="match status" value="1"/>
</dbReference>
<name>A0A6G7B7W3_9LACO</name>
<organism evidence="1 2">
    <name type="scientific">Lactobacillus iners</name>
    <dbReference type="NCBI Taxonomy" id="147802"/>
    <lineage>
        <taxon>Bacteria</taxon>
        <taxon>Bacillati</taxon>
        <taxon>Bacillota</taxon>
        <taxon>Bacilli</taxon>
        <taxon>Lactobacillales</taxon>
        <taxon>Lactobacillaceae</taxon>
        <taxon>Lactobacillus</taxon>
    </lineage>
</organism>
<dbReference type="Proteomes" id="UP000501676">
    <property type="component" value="Chromosome"/>
</dbReference>
<evidence type="ECO:0000313" key="1">
    <source>
        <dbReference type="EMBL" id="QIH23376.1"/>
    </source>
</evidence>
<protein>
    <recommendedName>
        <fullName evidence="3">ArnR1-like winged helix-turn-helix domain-containing protein</fullName>
    </recommendedName>
</protein>
<accession>A0A6G7B7W3</accession>
<evidence type="ECO:0000313" key="2">
    <source>
        <dbReference type="Proteomes" id="UP000501676"/>
    </source>
</evidence>
<gene>
    <name evidence="1" type="ORF">G6Z83_01130</name>
</gene>
<evidence type="ECO:0008006" key="3">
    <source>
        <dbReference type="Google" id="ProtNLM"/>
    </source>
</evidence>
<dbReference type="EMBL" id="CP049228">
    <property type="protein sequence ID" value="QIH23376.1"/>
    <property type="molecule type" value="Genomic_DNA"/>
</dbReference>
<proteinExistence type="predicted"/>
<reference evidence="1 2" key="1">
    <citation type="submission" date="2020-02" db="EMBL/GenBank/DDBJ databases">
        <title>Complete genome sequences of six Lactobacillus iners strains isolated from the human vagina.</title>
        <authorList>
            <person name="France M.T."/>
            <person name="Rutt L."/>
            <person name="Narina S."/>
            <person name="Arbaugh S."/>
            <person name="Humphrys M.S."/>
            <person name="Ma B."/>
            <person name="Hayward M.R."/>
            <person name="Relman D."/>
            <person name="Kwon D.S."/>
            <person name="Ravel J."/>
        </authorList>
    </citation>
    <scope>NUCLEOTIDE SEQUENCE [LARGE SCALE GENOMIC DNA]</scope>
    <source>
        <strain evidence="1 2">C0210C1</strain>
    </source>
</reference>
<sequence length="59" mass="7173">MVYADNPYLAWEFLEHKGFAKHVKNTTYRITDKGIQYLEDLFDIQILVERRLMSEKKEH</sequence>